<evidence type="ECO:0000256" key="1">
    <source>
        <dbReference type="ARBA" id="ARBA00022574"/>
    </source>
</evidence>
<keyword evidence="1 3" id="KW-0853">WD repeat</keyword>
<reference evidence="6 7" key="1">
    <citation type="submission" date="2016-03" db="EMBL/GenBank/DDBJ databases">
        <authorList>
            <person name="Devillers H."/>
        </authorList>
    </citation>
    <scope>NUCLEOTIDE SEQUENCE [LARGE SCALE GENOMIC DNA]</scope>
    <source>
        <strain evidence="6">CBS 6772</strain>
    </source>
</reference>
<dbReference type="PANTHER" id="PTHR19846:SF0">
    <property type="entry name" value="PRE-MRNA PROCESSING FACTOR 4"/>
    <property type="match status" value="1"/>
</dbReference>
<dbReference type="SUPFAM" id="SSF50978">
    <property type="entry name" value="WD40 repeat-like"/>
    <property type="match status" value="1"/>
</dbReference>
<dbReference type="InterPro" id="IPR019775">
    <property type="entry name" value="WD40_repeat_CS"/>
</dbReference>
<evidence type="ECO:0000259" key="5">
    <source>
        <dbReference type="SMART" id="SM00500"/>
    </source>
</evidence>
<feature type="repeat" description="WD" evidence="3">
    <location>
        <begin position="265"/>
        <end position="306"/>
    </location>
</feature>
<proteinExistence type="predicted"/>
<accession>A0A1G4MLD9</accession>
<feature type="repeat" description="WD" evidence="3">
    <location>
        <begin position="307"/>
        <end position="348"/>
    </location>
</feature>
<evidence type="ECO:0000256" key="4">
    <source>
        <dbReference type="SAM" id="MobiDB-lite"/>
    </source>
</evidence>
<feature type="domain" description="Pre-mRNA processing factor 4 (PRP4)-like" evidence="5">
    <location>
        <begin position="46"/>
        <end position="89"/>
    </location>
</feature>
<dbReference type="InterPro" id="IPR001680">
    <property type="entry name" value="WD40_rpt"/>
</dbReference>
<gene>
    <name evidence="6" type="ORF">LAFE_0H17282G</name>
</gene>
<organism evidence="6 7">
    <name type="scientific">Lachancea fermentati</name>
    <name type="common">Zygosaccharomyces fermentati</name>
    <dbReference type="NCBI Taxonomy" id="4955"/>
    <lineage>
        <taxon>Eukaryota</taxon>
        <taxon>Fungi</taxon>
        <taxon>Dikarya</taxon>
        <taxon>Ascomycota</taxon>
        <taxon>Saccharomycotina</taxon>
        <taxon>Saccharomycetes</taxon>
        <taxon>Saccharomycetales</taxon>
        <taxon>Saccharomycetaceae</taxon>
        <taxon>Lachancea</taxon>
    </lineage>
</organism>
<dbReference type="PRINTS" id="PR00320">
    <property type="entry name" value="GPROTEINBRPT"/>
</dbReference>
<dbReference type="InterPro" id="IPR015943">
    <property type="entry name" value="WD40/YVTN_repeat-like_dom_sf"/>
</dbReference>
<evidence type="ECO:0000313" key="7">
    <source>
        <dbReference type="Proteomes" id="UP000190831"/>
    </source>
</evidence>
<dbReference type="STRING" id="4955.A0A1G4MLD9"/>
<dbReference type="SMART" id="SM00320">
    <property type="entry name" value="WD40"/>
    <property type="match status" value="7"/>
</dbReference>
<dbReference type="EMBL" id="LT598491">
    <property type="protein sequence ID" value="SCW04607.1"/>
    <property type="molecule type" value="Genomic_DNA"/>
</dbReference>
<dbReference type="PROSITE" id="PS50294">
    <property type="entry name" value="WD_REPEATS_REGION"/>
    <property type="match status" value="5"/>
</dbReference>
<keyword evidence="2" id="KW-0677">Repeat</keyword>
<feature type="repeat" description="WD" evidence="3">
    <location>
        <begin position="221"/>
        <end position="262"/>
    </location>
</feature>
<dbReference type="InterPro" id="IPR014906">
    <property type="entry name" value="PRP4-like"/>
</dbReference>
<dbReference type="OMA" id="LNEPICY"/>
<feature type="region of interest" description="Disordered" evidence="4">
    <location>
        <begin position="93"/>
        <end position="115"/>
    </location>
</feature>
<dbReference type="GO" id="GO:0030621">
    <property type="term" value="F:U4 snRNA binding"/>
    <property type="evidence" value="ECO:0007669"/>
    <property type="project" value="TreeGrafter"/>
</dbReference>
<evidence type="ECO:0000313" key="6">
    <source>
        <dbReference type="EMBL" id="SCW04607.1"/>
    </source>
</evidence>
<dbReference type="PROSITE" id="PS00678">
    <property type="entry name" value="WD_REPEATS_1"/>
    <property type="match status" value="3"/>
</dbReference>
<dbReference type="InterPro" id="IPR036285">
    <property type="entry name" value="PRP4-like_sf"/>
</dbReference>
<dbReference type="Gene3D" id="2.130.10.10">
    <property type="entry name" value="YVTN repeat-like/Quinoprotein amine dehydrogenase"/>
    <property type="match status" value="2"/>
</dbReference>
<dbReference type="InterPro" id="IPR020472">
    <property type="entry name" value="WD40_PAC1"/>
</dbReference>
<dbReference type="Proteomes" id="UP000190831">
    <property type="component" value="Chromosome H"/>
</dbReference>
<dbReference type="SMART" id="SM00500">
    <property type="entry name" value="SFM"/>
    <property type="match status" value="1"/>
</dbReference>
<dbReference type="InterPro" id="IPR036322">
    <property type="entry name" value="WD40_repeat_dom_sf"/>
</dbReference>
<dbReference type="Pfam" id="PF00400">
    <property type="entry name" value="WD40"/>
    <property type="match status" value="6"/>
</dbReference>
<protein>
    <submittedName>
        <fullName evidence="6">LAFE_0H17282g1_1</fullName>
    </submittedName>
</protein>
<dbReference type="FunFam" id="2.130.10.10:FF:000411">
    <property type="entry name" value="U4/U6 small nuclear ribonucleoprotein Prp4"/>
    <property type="match status" value="1"/>
</dbReference>
<keyword evidence="7" id="KW-1185">Reference proteome</keyword>
<dbReference type="PROSITE" id="PS50082">
    <property type="entry name" value="WD_REPEATS_2"/>
    <property type="match status" value="5"/>
</dbReference>
<dbReference type="CDD" id="cd00200">
    <property type="entry name" value="WD40"/>
    <property type="match status" value="1"/>
</dbReference>
<dbReference type="AlphaFoldDB" id="A0A1G4MLD9"/>
<dbReference type="GO" id="GO:0000398">
    <property type="term" value="P:mRNA splicing, via spliceosome"/>
    <property type="evidence" value="ECO:0007669"/>
    <property type="project" value="TreeGrafter"/>
</dbReference>
<sequence>MVSNRVSINDLRVDTSYKLPNEEETVDEALKRLEFQRKERLQLVPTDDEDVKACLELLGEPIVNANEENAERRERLTELLFKNEEHMRKFLDSVYGKGNQRENTKEANEDEDEDEFYTPASIQLIEARKFLIKDSLQRARRRLELQKESLNGQNIQREILYRRNLNHSLSQFELTGSQIASTRPISQVVFSPTGEHIASGSWAGDIKIVERSTLDIVKEFRTAHNGKIGGLDWHESGKLVVSGAADNCVKVWNTSSNGTNPAAVLTGHVGRVARVKFHPCGRFIASASFDTTWRLWDLESQDELQLQEGHAKEVFCLAFQSDGSLICSAGLDSLGIVWDIRIGKSIMLLEGHAKPIYGLDWSPNGYHIATGGADGAIKLWDIRRKGTVGTIMANKGIVSEVKFDKARGSFLVSSSYDKTVSLFSADNWKPIASLEGHTDKVLSVDISKDGDNIISSGWDRSVKLWTLPN</sequence>
<dbReference type="PANTHER" id="PTHR19846">
    <property type="entry name" value="WD40 REPEAT PROTEIN"/>
    <property type="match status" value="1"/>
</dbReference>
<feature type="repeat" description="WD" evidence="3">
    <location>
        <begin position="434"/>
        <end position="469"/>
    </location>
</feature>
<dbReference type="GO" id="GO:0017070">
    <property type="term" value="F:U6 snRNA binding"/>
    <property type="evidence" value="ECO:0007669"/>
    <property type="project" value="TreeGrafter"/>
</dbReference>
<name>A0A1G4MLD9_LACFM</name>
<feature type="repeat" description="WD" evidence="3">
    <location>
        <begin position="349"/>
        <end position="390"/>
    </location>
</feature>
<dbReference type="OrthoDB" id="540662at2759"/>
<evidence type="ECO:0000256" key="2">
    <source>
        <dbReference type="ARBA" id="ARBA00022737"/>
    </source>
</evidence>
<evidence type="ECO:0000256" key="3">
    <source>
        <dbReference type="PROSITE-ProRule" id="PRU00221"/>
    </source>
</evidence>
<dbReference type="GO" id="GO:0046540">
    <property type="term" value="C:U4/U6 x U5 tri-snRNP complex"/>
    <property type="evidence" value="ECO:0007669"/>
    <property type="project" value="TreeGrafter"/>
</dbReference>
<dbReference type="SUPFAM" id="SSF158230">
    <property type="entry name" value="PRP4-like"/>
    <property type="match status" value="1"/>
</dbReference>